<sequence length="182" mass="20301">MKNRFLSFSVFLFSVIVFTSCLDNKAKQSVGIDTPEEVKKAEGKTADIADQDFIDGMTGKIWHNYLEIKIALTNADAGQVQDASQSMVASFSEERAELKAIAQQLSETSELEKQRELFAAFTEKAGPMFEDALSGGTIYKKFCPMAFNNEGAYWYADIEEINNPYFGDKMPNCGSVKKTIKK</sequence>
<evidence type="ECO:0000259" key="1">
    <source>
        <dbReference type="Pfam" id="PF11827"/>
    </source>
</evidence>
<comment type="caution">
    <text evidence="2">The sequence shown here is derived from an EMBL/GenBank/DDBJ whole genome shotgun (WGS) entry which is preliminary data.</text>
</comment>
<name>A0ABU3D1X8_9FLAO</name>
<dbReference type="RefSeq" id="WP_051931245.1">
    <property type="nucleotide sequence ID" value="NZ_JAVRHK010000002.1"/>
</dbReference>
<dbReference type="EMBL" id="JAVRHK010000002">
    <property type="protein sequence ID" value="MDT0675551.1"/>
    <property type="molecule type" value="Genomic_DNA"/>
</dbReference>
<dbReference type="Proteomes" id="UP001262582">
    <property type="component" value="Unassembled WGS sequence"/>
</dbReference>
<organism evidence="2 3">
    <name type="scientific">Autumnicola musiva</name>
    <dbReference type="NCBI Taxonomy" id="3075589"/>
    <lineage>
        <taxon>Bacteria</taxon>
        <taxon>Pseudomonadati</taxon>
        <taxon>Bacteroidota</taxon>
        <taxon>Flavobacteriia</taxon>
        <taxon>Flavobacteriales</taxon>
        <taxon>Flavobacteriaceae</taxon>
        <taxon>Autumnicola</taxon>
    </lineage>
</organism>
<evidence type="ECO:0000313" key="3">
    <source>
        <dbReference type="Proteomes" id="UP001262582"/>
    </source>
</evidence>
<reference evidence="2 3" key="1">
    <citation type="submission" date="2023-09" db="EMBL/GenBank/DDBJ databases">
        <authorList>
            <person name="Rey-Velasco X."/>
        </authorList>
    </citation>
    <scope>NUCLEOTIDE SEQUENCE [LARGE SCALE GENOMIC DNA]</scope>
    <source>
        <strain evidence="2 3">F117</strain>
    </source>
</reference>
<proteinExistence type="predicted"/>
<evidence type="ECO:0000313" key="2">
    <source>
        <dbReference type="EMBL" id="MDT0675551.1"/>
    </source>
</evidence>
<keyword evidence="3" id="KW-1185">Reference proteome</keyword>
<protein>
    <submittedName>
        <fullName evidence="2">DUF3347 domain-containing protein</fullName>
    </submittedName>
</protein>
<dbReference type="Pfam" id="PF11827">
    <property type="entry name" value="DUF3347"/>
    <property type="match status" value="1"/>
</dbReference>
<gene>
    <name evidence="2" type="ORF">RM539_03015</name>
</gene>
<feature type="domain" description="DUF3347" evidence="1">
    <location>
        <begin position="62"/>
        <end position="127"/>
    </location>
</feature>
<accession>A0ABU3D1X8</accession>
<dbReference type="PROSITE" id="PS51257">
    <property type="entry name" value="PROKAR_LIPOPROTEIN"/>
    <property type="match status" value="1"/>
</dbReference>
<dbReference type="InterPro" id="IPR021782">
    <property type="entry name" value="DUF3347"/>
</dbReference>